<gene>
    <name evidence="1" type="ORF">SBA5_670015</name>
</gene>
<accession>A0A2N9LZB5</accession>
<evidence type="ECO:0000313" key="2">
    <source>
        <dbReference type="Proteomes" id="UP000239735"/>
    </source>
</evidence>
<dbReference type="Proteomes" id="UP000239735">
    <property type="component" value="Unassembled WGS sequence"/>
</dbReference>
<organism evidence="1 2">
    <name type="scientific">Candidatus Sulfuritelmatomonas gaucii</name>
    <dbReference type="NCBI Taxonomy" id="2043161"/>
    <lineage>
        <taxon>Bacteria</taxon>
        <taxon>Pseudomonadati</taxon>
        <taxon>Acidobacteriota</taxon>
        <taxon>Terriglobia</taxon>
        <taxon>Terriglobales</taxon>
        <taxon>Acidobacteriaceae</taxon>
        <taxon>Candidatus Sulfuritelmatomonas</taxon>
    </lineage>
</organism>
<dbReference type="EMBL" id="OKRB01000127">
    <property type="protein sequence ID" value="SPE28565.1"/>
    <property type="molecule type" value="Genomic_DNA"/>
</dbReference>
<reference evidence="2" key="1">
    <citation type="submission" date="2018-02" db="EMBL/GenBank/DDBJ databases">
        <authorList>
            <person name="Hausmann B."/>
        </authorList>
    </citation>
    <scope>NUCLEOTIDE SEQUENCE [LARGE SCALE GENOMIC DNA]</scope>
    <source>
        <strain evidence="2">Peat soil MAG SbA5</strain>
    </source>
</reference>
<name>A0A2N9LZB5_9BACT</name>
<sequence>MNMSFRGQMILAAENGCLSESEHISQVGSLDDAGKTEHPILDLRDSSRSKGKLKVPPSLQIGTHQVDQVLGQFWSKLFLGPEREVETNMIFQHLTHQAVDAAAHRGQLHKLITAIFVGIQRPFNCIQLAAQLAHSLKQFHFFPPMRGHGNSPVHNIQTTYKGVIAVTSS</sequence>
<proteinExistence type="predicted"/>
<protein>
    <submittedName>
        <fullName evidence="1">Uncharacterized protein</fullName>
    </submittedName>
</protein>
<evidence type="ECO:0000313" key="1">
    <source>
        <dbReference type="EMBL" id="SPE28565.1"/>
    </source>
</evidence>
<dbReference type="AlphaFoldDB" id="A0A2N9LZB5"/>